<protein>
    <submittedName>
        <fullName evidence="12">Amino acid ABC transporter permease</fullName>
    </submittedName>
</protein>
<dbReference type="STRING" id="1423730.FC75_GL000247"/>
<dbReference type="SUPFAM" id="SSF161098">
    <property type="entry name" value="MetI-like"/>
    <property type="match status" value="1"/>
</dbReference>
<dbReference type="GO" id="GO:0022857">
    <property type="term" value="F:transmembrane transporter activity"/>
    <property type="evidence" value="ECO:0007669"/>
    <property type="project" value="InterPro"/>
</dbReference>
<dbReference type="GO" id="GO:0043190">
    <property type="term" value="C:ATP-binding cassette (ABC) transporter complex"/>
    <property type="evidence" value="ECO:0007669"/>
    <property type="project" value="InterPro"/>
</dbReference>
<dbReference type="Gene3D" id="3.40.190.10">
    <property type="entry name" value="Periplasmic binding protein-like II"/>
    <property type="match status" value="2"/>
</dbReference>
<keyword evidence="8 9" id="KW-0472">Membrane</keyword>
<evidence type="ECO:0000256" key="10">
    <source>
        <dbReference type="SAM" id="SignalP"/>
    </source>
</evidence>
<dbReference type="NCBIfam" id="TIGR01726">
    <property type="entry name" value="HEQRo_perm_3TM"/>
    <property type="match status" value="1"/>
</dbReference>
<dbReference type="PANTHER" id="PTHR30614">
    <property type="entry name" value="MEMBRANE COMPONENT OF AMINO ACID ABC TRANSPORTER"/>
    <property type="match status" value="1"/>
</dbReference>
<feature type="transmembrane region" description="Helical" evidence="9">
    <location>
        <begin position="294"/>
        <end position="316"/>
    </location>
</feature>
<dbReference type="Gene3D" id="1.10.3720.10">
    <property type="entry name" value="MetI-like"/>
    <property type="match status" value="1"/>
</dbReference>
<evidence type="ECO:0000256" key="4">
    <source>
        <dbReference type="ARBA" id="ARBA00022475"/>
    </source>
</evidence>
<comment type="subcellular location">
    <subcellularLocation>
        <location evidence="1 9">Cell membrane</location>
        <topology evidence="1 9">Multi-pass membrane protein</topology>
    </subcellularLocation>
</comment>
<evidence type="ECO:0000313" key="12">
    <source>
        <dbReference type="EMBL" id="KRN19146.1"/>
    </source>
</evidence>
<evidence type="ECO:0000256" key="6">
    <source>
        <dbReference type="ARBA" id="ARBA00022970"/>
    </source>
</evidence>
<keyword evidence="13" id="KW-1185">Reference proteome</keyword>
<comment type="caution">
    <text evidence="12">The sequence shown here is derived from an EMBL/GenBank/DDBJ whole genome shotgun (WGS) entry which is preliminary data.</text>
</comment>
<evidence type="ECO:0000256" key="9">
    <source>
        <dbReference type="RuleBase" id="RU363032"/>
    </source>
</evidence>
<dbReference type="SMART" id="SM00062">
    <property type="entry name" value="PBPb"/>
    <property type="match status" value="1"/>
</dbReference>
<keyword evidence="6" id="KW-0029">Amino-acid transport</keyword>
<dbReference type="AlphaFoldDB" id="A0A0R2F211"/>
<evidence type="ECO:0000256" key="1">
    <source>
        <dbReference type="ARBA" id="ARBA00004651"/>
    </source>
</evidence>
<evidence type="ECO:0000313" key="13">
    <source>
        <dbReference type="Proteomes" id="UP000050865"/>
    </source>
</evidence>
<dbReference type="PANTHER" id="PTHR30614:SF20">
    <property type="entry name" value="GLUTAMINE TRANSPORT SYSTEM PERMEASE PROTEIN GLNP"/>
    <property type="match status" value="1"/>
</dbReference>
<proteinExistence type="inferred from homology"/>
<evidence type="ECO:0000256" key="2">
    <source>
        <dbReference type="ARBA" id="ARBA00010072"/>
    </source>
</evidence>
<keyword evidence="7 9" id="KW-1133">Transmembrane helix</keyword>
<accession>A0A0R2F211</accession>
<dbReference type="SUPFAM" id="SSF53850">
    <property type="entry name" value="Periplasmic binding protein-like II"/>
    <property type="match status" value="1"/>
</dbReference>
<feature type="chain" id="PRO_5038631484" evidence="10">
    <location>
        <begin position="23"/>
        <end position="492"/>
    </location>
</feature>
<comment type="similarity">
    <text evidence="2">Belongs to the binding-protein-dependent transport system permease family. HisMQ subfamily.</text>
</comment>
<dbReference type="PROSITE" id="PS50928">
    <property type="entry name" value="ABC_TM1"/>
    <property type="match status" value="1"/>
</dbReference>
<evidence type="ECO:0000256" key="8">
    <source>
        <dbReference type="ARBA" id="ARBA00023136"/>
    </source>
</evidence>
<dbReference type="InterPro" id="IPR001638">
    <property type="entry name" value="Solute-binding_3/MltF_N"/>
</dbReference>
<dbReference type="GO" id="GO:0006865">
    <property type="term" value="P:amino acid transport"/>
    <property type="evidence" value="ECO:0007669"/>
    <property type="project" value="UniProtKB-KW"/>
</dbReference>
<evidence type="ECO:0000256" key="7">
    <source>
        <dbReference type="ARBA" id="ARBA00022989"/>
    </source>
</evidence>
<dbReference type="FunFam" id="1.10.3720.10:FF:000033">
    <property type="entry name" value="Polar amino acid ABC transporter permease"/>
    <property type="match status" value="1"/>
</dbReference>
<keyword evidence="5 9" id="KW-0812">Transmembrane</keyword>
<gene>
    <name evidence="12" type="ORF">FC75_GL000247</name>
</gene>
<keyword evidence="4" id="KW-1003">Cell membrane</keyword>
<evidence type="ECO:0000256" key="3">
    <source>
        <dbReference type="ARBA" id="ARBA00022448"/>
    </source>
</evidence>
<dbReference type="Pfam" id="PF00497">
    <property type="entry name" value="SBP_bac_3"/>
    <property type="match status" value="1"/>
</dbReference>
<dbReference type="InterPro" id="IPR010065">
    <property type="entry name" value="AA_ABC_transptr_permease_3TM"/>
</dbReference>
<evidence type="ECO:0000256" key="5">
    <source>
        <dbReference type="ARBA" id="ARBA00022692"/>
    </source>
</evidence>
<reference evidence="12 13" key="1">
    <citation type="journal article" date="2015" name="Genome Announc.">
        <title>Expanding the biotechnology potential of lactobacilli through comparative genomics of 213 strains and associated genera.</title>
        <authorList>
            <person name="Sun Z."/>
            <person name="Harris H.M."/>
            <person name="McCann A."/>
            <person name="Guo C."/>
            <person name="Argimon S."/>
            <person name="Zhang W."/>
            <person name="Yang X."/>
            <person name="Jeffery I.B."/>
            <person name="Cooney J.C."/>
            <person name="Kagawa T.F."/>
            <person name="Liu W."/>
            <person name="Song Y."/>
            <person name="Salvetti E."/>
            <person name="Wrobel A."/>
            <person name="Rasinkangas P."/>
            <person name="Parkhill J."/>
            <person name="Rea M.C."/>
            <person name="O'Sullivan O."/>
            <person name="Ritari J."/>
            <person name="Douillard F.P."/>
            <person name="Paul Ross R."/>
            <person name="Yang R."/>
            <person name="Briner A.E."/>
            <person name="Felis G.E."/>
            <person name="de Vos W.M."/>
            <person name="Barrangou R."/>
            <person name="Klaenhammer T.R."/>
            <person name="Caufield P.W."/>
            <person name="Cui Y."/>
            <person name="Zhang H."/>
            <person name="O'Toole P.W."/>
        </authorList>
    </citation>
    <scope>NUCLEOTIDE SEQUENCE [LARGE SCALE GENOMIC DNA]</scope>
    <source>
        <strain evidence="12 13">DSM 22697</strain>
    </source>
</reference>
<sequence>MHKHTWLYLLFASLLVWLLAAAAQPQPVQAATDDSLTRIQQKGTLVIGNSPNYPPYEFTTNVNGKEQVVGMDIEIGKQIAKDLGVKLVVKRMDFDSLLVALETGKVDMILSGFSPTAERKQHVDFSNTYYTSKQDIIILKTDKGLYSDRKSFNDKKVGAVVGSIAYNLVKQQMPGAKVVGMQNASDLVLALKAHKIDGIVKDSASAVAYANSDPTLAAIDGKFTVSGAESGNAIALPKGSYALQAAVNKSIAKIKRKDQINKQFLPAASKYISTGAKTHTMWHYWTYFAKGVEYTVGISLVAVIIGVLLGSGLAFVRLGKITWLKKLANAYVTFVRGTPLMVQVMFIYFGIGTFYNVSAVVAGTLAVGLNSAAYVSEVFRGGIQAIAKGQTEAARSLGLSQRDTMRYVVFPQALTDIWPALGNEFISLIKETSIVSIIGVADLIYQMRIVQADTYRGVLPIAIAMVLYFIMTYSLTKLLAFLEKKMHHEVTV</sequence>
<keyword evidence="3 9" id="KW-0813">Transport</keyword>
<name>A0A0R2F211_9LACO</name>
<feature type="signal peptide" evidence="10">
    <location>
        <begin position="1"/>
        <end position="22"/>
    </location>
</feature>
<feature type="transmembrane region" description="Helical" evidence="9">
    <location>
        <begin position="457"/>
        <end position="476"/>
    </location>
</feature>
<dbReference type="InterPro" id="IPR043429">
    <property type="entry name" value="ArtM/GltK/GlnP/TcyL/YhdX-like"/>
</dbReference>
<dbReference type="Pfam" id="PF00528">
    <property type="entry name" value="BPD_transp_1"/>
    <property type="match status" value="1"/>
</dbReference>
<evidence type="ECO:0000259" key="11">
    <source>
        <dbReference type="PROSITE" id="PS50928"/>
    </source>
</evidence>
<dbReference type="EMBL" id="AYZJ01000077">
    <property type="protein sequence ID" value="KRN19146.1"/>
    <property type="molecule type" value="Genomic_DNA"/>
</dbReference>
<dbReference type="PATRIC" id="fig|1423730.4.peg.258"/>
<dbReference type="CDD" id="cd06261">
    <property type="entry name" value="TM_PBP2"/>
    <property type="match status" value="1"/>
</dbReference>
<keyword evidence="10" id="KW-0732">Signal</keyword>
<dbReference type="Proteomes" id="UP000050865">
    <property type="component" value="Unassembled WGS sequence"/>
</dbReference>
<dbReference type="InterPro" id="IPR000515">
    <property type="entry name" value="MetI-like"/>
</dbReference>
<dbReference type="InterPro" id="IPR035906">
    <property type="entry name" value="MetI-like_sf"/>
</dbReference>
<feature type="transmembrane region" description="Helical" evidence="9">
    <location>
        <begin position="357"/>
        <end position="375"/>
    </location>
</feature>
<feature type="domain" description="ABC transmembrane type-1" evidence="11">
    <location>
        <begin position="292"/>
        <end position="480"/>
    </location>
</feature>
<organism evidence="12 13">
    <name type="scientific">Lacticaseibacillus camelliae DSM 22697 = JCM 13995</name>
    <dbReference type="NCBI Taxonomy" id="1423730"/>
    <lineage>
        <taxon>Bacteria</taxon>
        <taxon>Bacillati</taxon>
        <taxon>Bacillota</taxon>
        <taxon>Bacilli</taxon>
        <taxon>Lactobacillales</taxon>
        <taxon>Lactobacillaceae</taxon>
        <taxon>Lacticaseibacillus</taxon>
    </lineage>
</organism>